<evidence type="ECO:0000313" key="3">
    <source>
        <dbReference type="Proteomes" id="UP000054632"/>
    </source>
</evidence>
<name>A0A0V1J799_TRIPS</name>
<organism evidence="2 4">
    <name type="scientific">Trichinella pseudospiralis</name>
    <name type="common">Parasitic roundworm</name>
    <dbReference type="NCBI Taxonomy" id="6337"/>
    <lineage>
        <taxon>Eukaryota</taxon>
        <taxon>Metazoa</taxon>
        <taxon>Ecdysozoa</taxon>
        <taxon>Nematoda</taxon>
        <taxon>Enoplea</taxon>
        <taxon>Dorylaimia</taxon>
        <taxon>Trichinellida</taxon>
        <taxon>Trichinellidae</taxon>
        <taxon>Trichinella</taxon>
    </lineage>
</organism>
<accession>A0A0V1J799</accession>
<dbReference type="Proteomes" id="UP000054805">
    <property type="component" value="Unassembled WGS sequence"/>
</dbReference>
<dbReference type="AlphaFoldDB" id="A0A0V1J799"/>
<gene>
    <name evidence="1" type="ORF">T4A_2815</name>
    <name evidence="2" type="ORF">T4B_349</name>
</gene>
<sequence length="133" mass="15419">MNYAVHLNNIKIFTKSHTSKLRNSNNGSYLRIKVFAFFCIHNLTGASANRPAFNAITRQENGTIRVEEKSKGRRTLAPKQQNSRISLEGVPKRIRINQSKRHVRRSGQLHHEYLSIPENIKFTNENVNSYRRS</sequence>
<evidence type="ECO:0000313" key="1">
    <source>
        <dbReference type="EMBL" id="KRY78786.1"/>
    </source>
</evidence>
<keyword evidence="4" id="KW-1185">Reference proteome</keyword>
<evidence type="ECO:0000313" key="4">
    <source>
        <dbReference type="Proteomes" id="UP000054805"/>
    </source>
</evidence>
<dbReference type="EMBL" id="JYDS01000031">
    <property type="protein sequence ID" value="KRZ30866.1"/>
    <property type="molecule type" value="Genomic_DNA"/>
</dbReference>
<reference evidence="3 4" key="1">
    <citation type="submission" date="2015-01" db="EMBL/GenBank/DDBJ databases">
        <title>Evolution of Trichinella species and genotypes.</title>
        <authorList>
            <person name="Korhonen P.K."/>
            <person name="Edoardo P."/>
            <person name="Giuseppe L.R."/>
            <person name="Gasser R.B."/>
        </authorList>
    </citation>
    <scope>NUCLEOTIDE SEQUENCE [LARGE SCALE GENOMIC DNA]</scope>
    <source>
        <strain evidence="1">ISS13</strain>
        <strain evidence="2">ISS588</strain>
    </source>
</reference>
<evidence type="ECO:0000313" key="2">
    <source>
        <dbReference type="EMBL" id="KRZ30866.1"/>
    </source>
</evidence>
<comment type="caution">
    <text evidence="2">The sequence shown here is derived from an EMBL/GenBank/DDBJ whole genome shotgun (WGS) entry which is preliminary data.</text>
</comment>
<proteinExistence type="predicted"/>
<dbReference type="EMBL" id="JYDR01000003">
    <property type="protein sequence ID" value="KRY78786.1"/>
    <property type="molecule type" value="Genomic_DNA"/>
</dbReference>
<protein>
    <submittedName>
        <fullName evidence="2">Uncharacterized protein</fullName>
    </submittedName>
</protein>
<dbReference type="Proteomes" id="UP000054632">
    <property type="component" value="Unassembled WGS sequence"/>
</dbReference>